<dbReference type="PANTHER" id="PTHR30272">
    <property type="entry name" value="3-HYDROXYACYL-[ACYL-CARRIER-PROTEIN] DEHYDRATASE"/>
    <property type="match status" value="1"/>
</dbReference>
<dbReference type="CDD" id="cd01288">
    <property type="entry name" value="FabZ"/>
    <property type="match status" value="1"/>
</dbReference>
<evidence type="ECO:0000313" key="10">
    <source>
        <dbReference type="Proteomes" id="UP000316238"/>
    </source>
</evidence>
<name>A0A521G2N5_9BACT</name>
<reference evidence="9" key="1">
    <citation type="submission" date="2017-07" db="EMBL/GenBank/DDBJ databases">
        <title>The cable genome - Insights into the physiology and evolution of filamentous bacteria capable of sulfide oxidation via long distance electron transfer.</title>
        <authorList>
            <person name="Thorup C."/>
            <person name="Bjerg J.T."/>
            <person name="Schreiber L."/>
            <person name="Nielsen L.P."/>
            <person name="Kjeldsen K.U."/>
            <person name="Boesen T."/>
            <person name="Boggild A."/>
            <person name="Meysman F."/>
            <person name="Geelhoed J."/>
            <person name="Schramm A."/>
        </authorList>
    </citation>
    <scope>NUCLEOTIDE SEQUENCE [LARGE SCALE GENOMIC DNA]</scope>
    <source>
        <strain evidence="9">GS</strain>
    </source>
</reference>
<dbReference type="Gene3D" id="3.10.129.10">
    <property type="entry name" value="Hotdog Thioesterase"/>
    <property type="match status" value="1"/>
</dbReference>
<keyword evidence="10" id="KW-1185">Reference proteome</keyword>
<comment type="function">
    <text evidence="7 8">Involved in unsaturated fatty acids biosynthesis. Catalyzes the dehydration of short chain beta-hydroxyacyl-ACPs and long chain saturated and unsaturated beta-hydroxyacyl-ACPs.</text>
</comment>
<dbReference type="InterPro" id="IPR029069">
    <property type="entry name" value="HotDog_dom_sf"/>
</dbReference>
<evidence type="ECO:0000256" key="5">
    <source>
        <dbReference type="ARBA" id="ARBA00023098"/>
    </source>
</evidence>
<keyword evidence="4 8" id="KW-0441">Lipid A biosynthesis</keyword>
<dbReference type="Pfam" id="PF07977">
    <property type="entry name" value="FabA"/>
    <property type="match status" value="1"/>
</dbReference>
<evidence type="ECO:0000256" key="8">
    <source>
        <dbReference type="HAMAP-Rule" id="MF_00406"/>
    </source>
</evidence>
<evidence type="ECO:0000256" key="2">
    <source>
        <dbReference type="ARBA" id="ARBA00022490"/>
    </source>
</evidence>
<comment type="subcellular location">
    <subcellularLocation>
        <location evidence="1 8">Cytoplasm</location>
    </subcellularLocation>
</comment>
<dbReference type="GO" id="GO:0019171">
    <property type="term" value="F:(3R)-hydroxyacyl-[acyl-carrier-protein] dehydratase activity"/>
    <property type="evidence" value="ECO:0007669"/>
    <property type="project" value="UniProtKB-EC"/>
</dbReference>
<sequence length="152" mass="16762">MTEPTTTAAVSSLDIKAILNLLPHRYPFIMIDRVLEYERGKTITGLKNVSMGEPFFQGHFPGEPVMPGVLMLEGMAQTGAVLAYLSADTIAGKLFYFAGLEGVRFRKMVRPGDQIIYKLEMLRQKGKLTKMAGKAYVDNTLAVEAELLAAFT</sequence>
<proteinExistence type="inferred from homology"/>
<dbReference type="PANTHER" id="PTHR30272:SF1">
    <property type="entry name" value="3-HYDROXYACYL-[ACYL-CARRIER-PROTEIN] DEHYDRATASE"/>
    <property type="match status" value="1"/>
</dbReference>
<dbReference type="NCBIfam" id="TIGR01750">
    <property type="entry name" value="fabZ"/>
    <property type="match status" value="1"/>
</dbReference>
<dbReference type="FunFam" id="3.10.129.10:FF:000001">
    <property type="entry name" value="3-hydroxyacyl-[acyl-carrier-protein] dehydratase FabZ"/>
    <property type="match status" value="1"/>
</dbReference>
<dbReference type="InterPro" id="IPR010084">
    <property type="entry name" value="FabZ"/>
</dbReference>
<accession>A0A521G2N5</accession>
<keyword evidence="5 8" id="KW-0443">Lipid metabolism</keyword>
<dbReference type="NCBIfam" id="NF000582">
    <property type="entry name" value="PRK00006.1"/>
    <property type="match status" value="1"/>
</dbReference>
<keyword evidence="2 8" id="KW-0963">Cytoplasm</keyword>
<evidence type="ECO:0000256" key="1">
    <source>
        <dbReference type="ARBA" id="ARBA00004496"/>
    </source>
</evidence>
<dbReference type="SUPFAM" id="SSF54637">
    <property type="entry name" value="Thioesterase/thiol ester dehydrase-isomerase"/>
    <property type="match status" value="1"/>
</dbReference>
<dbReference type="Proteomes" id="UP000316238">
    <property type="component" value="Unassembled WGS sequence"/>
</dbReference>
<gene>
    <name evidence="8" type="primary">fabZ</name>
    <name evidence="9" type="ORF">CDV28_10828</name>
</gene>
<evidence type="ECO:0000256" key="4">
    <source>
        <dbReference type="ARBA" id="ARBA00022556"/>
    </source>
</evidence>
<comment type="similarity">
    <text evidence="8">Belongs to the thioester dehydratase family. FabZ subfamily.</text>
</comment>
<comment type="catalytic activity">
    <reaction evidence="8">
        <text>a (3R)-hydroxyacyl-[ACP] = a (2E)-enoyl-[ACP] + H2O</text>
        <dbReference type="Rhea" id="RHEA:13097"/>
        <dbReference type="Rhea" id="RHEA-COMP:9925"/>
        <dbReference type="Rhea" id="RHEA-COMP:9945"/>
        <dbReference type="ChEBI" id="CHEBI:15377"/>
        <dbReference type="ChEBI" id="CHEBI:78784"/>
        <dbReference type="ChEBI" id="CHEBI:78827"/>
        <dbReference type="EC" id="4.2.1.59"/>
    </reaction>
</comment>
<comment type="caution">
    <text evidence="9">The sequence shown here is derived from an EMBL/GenBank/DDBJ whole genome shotgun (WGS) entry which is preliminary data.</text>
</comment>
<dbReference type="AlphaFoldDB" id="A0A521G2N5"/>
<dbReference type="GO" id="GO:0006633">
    <property type="term" value="P:fatty acid biosynthetic process"/>
    <property type="evidence" value="ECO:0007669"/>
    <property type="project" value="UniProtKB-UniRule"/>
</dbReference>
<evidence type="ECO:0000256" key="7">
    <source>
        <dbReference type="ARBA" id="ARBA00025049"/>
    </source>
</evidence>
<dbReference type="EMBL" id="NQJD01000008">
    <property type="protein sequence ID" value="TAA75289.1"/>
    <property type="molecule type" value="Genomic_DNA"/>
</dbReference>
<keyword evidence="3 8" id="KW-0444">Lipid biosynthesis</keyword>
<evidence type="ECO:0000256" key="6">
    <source>
        <dbReference type="ARBA" id="ARBA00023239"/>
    </source>
</evidence>
<evidence type="ECO:0000313" key="9">
    <source>
        <dbReference type="EMBL" id="TAA75289.1"/>
    </source>
</evidence>
<feature type="active site" evidence="8">
    <location>
        <position position="59"/>
    </location>
</feature>
<protein>
    <recommendedName>
        <fullName evidence="8">3-hydroxyacyl-[acyl-carrier-protein] dehydratase FabZ</fullName>
        <ecNumber evidence="8">4.2.1.59</ecNumber>
    </recommendedName>
    <alternativeName>
        <fullName evidence="8">(3R)-hydroxymyristoyl-[acyl-carrier-protein] dehydratase</fullName>
        <shortName evidence="8">(3R)-hydroxymyristoyl-ACP dehydrase</shortName>
    </alternativeName>
    <alternativeName>
        <fullName evidence="8">Beta-hydroxyacyl-ACP dehydratase</fullName>
    </alternativeName>
</protein>
<dbReference type="HAMAP" id="MF_00406">
    <property type="entry name" value="FabZ"/>
    <property type="match status" value="1"/>
</dbReference>
<organism evidence="9 10">
    <name type="scientific">Candidatus Electronema aureum</name>
    <dbReference type="NCBI Taxonomy" id="2005002"/>
    <lineage>
        <taxon>Bacteria</taxon>
        <taxon>Pseudomonadati</taxon>
        <taxon>Thermodesulfobacteriota</taxon>
        <taxon>Desulfobulbia</taxon>
        <taxon>Desulfobulbales</taxon>
        <taxon>Desulfobulbaceae</taxon>
        <taxon>Candidatus Electronema</taxon>
    </lineage>
</organism>
<keyword evidence="6 8" id="KW-0456">Lyase</keyword>
<dbReference type="GO" id="GO:0016020">
    <property type="term" value="C:membrane"/>
    <property type="evidence" value="ECO:0007669"/>
    <property type="project" value="GOC"/>
</dbReference>
<evidence type="ECO:0000256" key="3">
    <source>
        <dbReference type="ARBA" id="ARBA00022516"/>
    </source>
</evidence>
<dbReference type="GO" id="GO:0009245">
    <property type="term" value="P:lipid A biosynthetic process"/>
    <property type="evidence" value="ECO:0007669"/>
    <property type="project" value="UniProtKB-UniRule"/>
</dbReference>
<dbReference type="GO" id="GO:0005737">
    <property type="term" value="C:cytoplasm"/>
    <property type="evidence" value="ECO:0007669"/>
    <property type="project" value="UniProtKB-SubCell"/>
</dbReference>
<dbReference type="EC" id="4.2.1.59" evidence="8"/>
<dbReference type="InterPro" id="IPR013114">
    <property type="entry name" value="FabA_FabZ"/>
</dbReference>